<proteinExistence type="predicted"/>
<evidence type="ECO:0000313" key="1">
    <source>
        <dbReference type="EMBL" id="CBY33947.1"/>
    </source>
</evidence>
<reference evidence="1" key="1">
    <citation type="journal article" date="2010" name="Science">
        <title>Plasticity of animal genome architecture unmasked by rapid evolution of a pelagic tunicate.</title>
        <authorList>
            <person name="Denoeud F."/>
            <person name="Henriet S."/>
            <person name="Mungpakdee S."/>
            <person name="Aury J.M."/>
            <person name="Da Silva C."/>
            <person name="Brinkmann H."/>
            <person name="Mikhaleva J."/>
            <person name="Olsen L.C."/>
            <person name="Jubin C."/>
            <person name="Canestro C."/>
            <person name="Bouquet J.M."/>
            <person name="Danks G."/>
            <person name="Poulain J."/>
            <person name="Campsteijn C."/>
            <person name="Adamski M."/>
            <person name="Cross I."/>
            <person name="Yadetie F."/>
            <person name="Muffato M."/>
            <person name="Louis A."/>
            <person name="Butcher S."/>
            <person name="Tsagkogeorga G."/>
            <person name="Konrad A."/>
            <person name="Singh S."/>
            <person name="Jensen M.F."/>
            <person name="Cong E.H."/>
            <person name="Eikeseth-Otteraa H."/>
            <person name="Noel B."/>
            <person name="Anthouard V."/>
            <person name="Porcel B.M."/>
            <person name="Kachouri-Lafond R."/>
            <person name="Nishino A."/>
            <person name="Ugolini M."/>
            <person name="Chourrout P."/>
            <person name="Nishida H."/>
            <person name="Aasland R."/>
            <person name="Huzurbazar S."/>
            <person name="Westhof E."/>
            <person name="Delsuc F."/>
            <person name="Lehrach H."/>
            <person name="Reinhardt R."/>
            <person name="Weissenbach J."/>
            <person name="Roy S.W."/>
            <person name="Artiguenave F."/>
            <person name="Postlethwait J.H."/>
            <person name="Manak J.R."/>
            <person name="Thompson E.M."/>
            <person name="Jaillon O."/>
            <person name="Du Pasquier L."/>
            <person name="Boudinot P."/>
            <person name="Liberles D.A."/>
            <person name="Volff J.N."/>
            <person name="Philippe H."/>
            <person name="Lenhard B."/>
            <person name="Roest Crollius H."/>
            <person name="Wincker P."/>
            <person name="Chourrout D."/>
        </authorList>
    </citation>
    <scope>NUCLEOTIDE SEQUENCE [LARGE SCALE GENOMIC DNA]</scope>
</reference>
<name>E4YEL0_OIKDI</name>
<accession>E4YEL0</accession>
<gene>
    <name evidence="1" type="ORF">GSOID_T00021923001</name>
</gene>
<dbReference type="EMBL" id="FN654462">
    <property type="protein sequence ID" value="CBY33947.1"/>
    <property type="molecule type" value="Genomic_DNA"/>
</dbReference>
<dbReference type="AlphaFoldDB" id="E4YEL0"/>
<dbReference type="Proteomes" id="UP000011014">
    <property type="component" value="Unassembled WGS sequence"/>
</dbReference>
<protein>
    <submittedName>
        <fullName evidence="1">Uncharacterized protein</fullName>
    </submittedName>
</protein>
<sequence length="91" mass="10439">MAEGKFSALRRSMAVPLRSAPPRPEAESAVAIYIPDRDGSENDEASFGTYFADHGHFCKRQVYLYCRARREDKSIKQKTPFYNRPLSSRTH</sequence>
<organism evidence="1">
    <name type="scientific">Oikopleura dioica</name>
    <name type="common">Tunicate</name>
    <dbReference type="NCBI Taxonomy" id="34765"/>
    <lineage>
        <taxon>Eukaryota</taxon>
        <taxon>Metazoa</taxon>
        <taxon>Chordata</taxon>
        <taxon>Tunicata</taxon>
        <taxon>Appendicularia</taxon>
        <taxon>Copelata</taxon>
        <taxon>Oikopleuridae</taxon>
        <taxon>Oikopleura</taxon>
    </lineage>
</organism>